<name>A0ABP7UJU6_9FLAO</name>
<gene>
    <name evidence="1" type="ORF">GCM10022388_08210</name>
</gene>
<sequence length="79" mass="9416">MNNKMPKSCQENWLDLSPNEKVRFCNLCQKNIFDQTTEGSESNEIICMRYATQENHVNKKFSHKIKQFILSRIKKNRAH</sequence>
<dbReference type="Proteomes" id="UP001500426">
    <property type="component" value="Unassembled WGS sequence"/>
</dbReference>
<organism evidence="1 2">
    <name type="scientific">Flavobacterium chungnamense</name>
    <dbReference type="NCBI Taxonomy" id="706182"/>
    <lineage>
        <taxon>Bacteria</taxon>
        <taxon>Pseudomonadati</taxon>
        <taxon>Bacteroidota</taxon>
        <taxon>Flavobacteriia</taxon>
        <taxon>Flavobacteriales</taxon>
        <taxon>Flavobacteriaceae</taxon>
        <taxon>Flavobacterium</taxon>
    </lineage>
</organism>
<keyword evidence="2" id="KW-1185">Reference proteome</keyword>
<evidence type="ECO:0000313" key="2">
    <source>
        <dbReference type="Proteomes" id="UP001500426"/>
    </source>
</evidence>
<protein>
    <submittedName>
        <fullName evidence="1">Uncharacterized protein</fullName>
    </submittedName>
</protein>
<reference evidence="2" key="1">
    <citation type="journal article" date="2019" name="Int. J. Syst. Evol. Microbiol.">
        <title>The Global Catalogue of Microorganisms (GCM) 10K type strain sequencing project: providing services to taxonomists for standard genome sequencing and annotation.</title>
        <authorList>
            <consortium name="The Broad Institute Genomics Platform"/>
            <consortium name="The Broad Institute Genome Sequencing Center for Infectious Disease"/>
            <person name="Wu L."/>
            <person name="Ma J."/>
        </authorList>
    </citation>
    <scope>NUCLEOTIDE SEQUENCE [LARGE SCALE GENOMIC DNA]</scope>
    <source>
        <strain evidence="2">JCM 17068</strain>
    </source>
</reference>
<proteinExistence type="predicted"/>
<evidence type="ECO:0000313" key="1">
    <source>
        <dbReference type="EMBL" id="GAA4045198.1"/>
    </source>
</evidence>
<accession>A0ABP7UJU6</accession>
<dbReference type="EMBL" id="BAABCS010000006">
    <property type="protein sequence ID" value="GAA4045198.1"/>
    <property type="molecule type" value="Genomic_DNA"/>
</dbReference>
<comment type="caution">
    <text evidence="1">The sequence shown here is derived from an EMBL/GenBank/DDBJ whole genome shotgun (WGS) entry which is preliminary data.</text>
</comment>